<evidence type="ECO:0000313" key="1">
    <source>
        <dbReference type="EMBL" id="KAK3377113.1"/>
    </source>
</evidence>
<reference evidence="1" key="1">
    <citation type="journal article" date="2023" name="Mol. Phylogenet. Evol.">
        <title>Genome-scale phylogeny and comparative genomics of the fungal order Sordariales.</title>
        <authorList>
            <person name="Hensen N."/>
            <person name="Bonometti L."/>
            <person name="Westerberg I."/>
            <person name="Brannstrom I.O."/>
            <person name="Guillou S."/>
            <person name="Cros-Aarteil S."/>
            <person name="Calhoun S."/>
            <person name="Haridas S."/>
            <person name="Kuo A."/>
            <person name="Mondo S."/>
            <person name="Pangilinan J."/>
            <person name="Riley R."/>
            <person name="LaButti K."/>
            <person name="Andreopoulos B."/>
            <person name="Lipzen A."/>
            <person name="Chen C."/>
            <person name="Yan M."/>
            <person name="Daum C."/>
            <person name="Ng V."/>
            <person name="Clum A."/>
            <person name="Steindorff A."/>
            <person name="Ohm R.A."/>
            <person name="Martin F."/>
            <person name="Silar P."/>
            <person name="Natvig D.O."/>
            <person name="Lalanne C."/>
            <person name="Gautier V."/>
            <person name="Ament-Velasquez S.L."/>
            <person name="Kruys A."/>
            <person name="Hutchinson M.I."/>
            <person name="Powell A.J."/>
            <person name="Barry K."/>
            <person name="Miller A.N."/>
            <person name="Grigoriev I.V."/>
            <person name="Debuchy R."/>
            <person name="Gladieux P."/>
            <person name="Hiltunen Thoren M."/>
            <person name="Johannesson H."/>
        </authorList>
    </citation>
    <scope>NUCLEOTIDE SEQUENCE</scope>
    <source>
        <strain evidence="1">CBS 958.72</strain>
    </source>
</reference>
<evidence type="ECO:0000313" key="2">
    <source>
        <dbReference type="Proteomes" id="UP001287356"/>
    </source>
</evidence>
<reference evidence="1" key="2">
    <citation type="submission" date="2023-06" db="EMBL/GenBank/DDBJ databases">
        <authorList>
            <consortium name="Lawrence Berkeley National Laboratory"/>
            <person name="Haridas S."/>
            <person name="Hensen N."/>
            <person name="Bonometti L."/>
            <person name="Westerberg I."/>
            <person name="Brannstrom I.O."/>
            <person name="Guillou S."/>
            <person name="Cros-Aarteil S."/>
            <person name="Calhoun S."/>
            <person name="Kuo A."/>
            <person name="Mondo S."/>
            <person name="Pangilinan J."/>
            <person name="Riley R."/>
            <person name="Labutti K."/>
            <person name="Andreopoulos B."/>
            <person name="Lipzen A."/>
            <person name="Chen C."/>
            <person name="Yanf M."/>
            <person name="Daum C."/>
            <person name="Ng V."/>
            <person name="Clum A."/>
            <person name="Steindorff A."/>
            <person name="Ohm R."/>
            <person name="Martin F."/>
            <person name="Silar P."/>
            <person name="Natvig D."/>
            <person name="Lalanne C."/>
            <person name="Gautier V."/>
            <person name="Ament-Velasquez S.L."/>
            <person name="Kruys A."/>
            <person name="Hutchinson M.I."/>
            <person name="Powell A.J."/>
            <person name="Barry K."/>
            <person name="Miller A.N."/>
            <person name="Grigoriev I.V."/>
            <person name="Debuchy R."/>
            <person name="Gladieux P."/>
            <person name="Thoren M.H."/>
            <person name="Johannesson H."/>
        </authorList>
    </citation>
    <scope>NUCLEOTIDE SEQUENCE</scope>
    <source>
        <strain evidence="1">CBS 958.72</strain>
    </source>
</reference>
<name>A0AAE0NBE2_9PEZI</name>
<comment type="caution">
    <text evidence="1">The sequence shown here is derived from an EMBL/GenBank/DDBJ whole genome shotgun (WGS) entry which is preliminary data.</text>
</comment>
<keyword evidence="2" id="KW-1185">Reference proteome</keyword>
<organism evidence="1 2">
    <name type="scientific">Lasiosphaeria ovina</name>
    <dbReference type="NCBI Taxonomy" id="92902"/>
    <lineage>
        <taxon>Eukaryota</taxon>
        <taxon>Fungi</taxon>
        <taxon>Dikarya</taxon>
        <taxon>Ascomycota</taxon>
        <taxon>Pezizomycotina</taxon>
        <taxon>Sordariomycetes</taxon>
        <taxon>Sordariomycetidae</taxon>
        <taxon>Sordariales</taxon>
        <taxon>Lasiosphaeriaceae</taxon>
        <taxon>Lasiosphaeria</taxon>
    </lineage>
</organism>
<sequence>MATTAPPQARRRPPKPVLGLPSQEHIRFCHPGYSSHSLLLTLPRVNSTISISTYGVYYRIALLVYQIIARNTFANSYFSLYKAG</sequence>
<gene>
    <name evidence="1" type="ORF">B0T24DRAFT_235498</name>
</gene>
<dbReference type="Proteomes" id="UP001287356">
    <property type="component" value="Unassembled WGS sequence"/>
</dbReference>
<protein>
    <submittedName>
        <fullName evidence="1">Uncharacterized protein</fullName>
    </submittedName>
</protein>
<proteinExistence type="predicted"/>
<accession>A0AAE0NBE2</accession>
<dbReference type="AlphaFoldDB" id="A0AAE0NBE2"/>
<dbReference type="EMBL" id="JAULSN010000003">
    <property type="protein sequence ID" value="KAK3377113.1"/>
    <property type="molecule type" value="Genomic_DNA"/>
</dbReference>